<dbReference type="EMBL" id="CP011129">
    <property type="protein sequence ID" value="ALN81223.1"/>
    <property type="molecule type" value="Genomic_DNA"/>
</dbReference>
<dbReference type="STRING" id="84531.LA76x_3095"/>
<dbReference type="AlphaFoldDB" id="A0A0S2FCE1"/>
<dbReference type="RefSeq" id="WP_222837821.1">
    <property type="nucleotide sequence ID" value="NZ_CP011129.1"/>
</dbReference>
<sequence length="511" mass="55982">MKSVGPAAKALAALACAFSMSANAQPPFQASPLQVPEQWADYWARAKKADGIVDEEARCKAYPDLPGNHWSDGAAQGRCSLLRKPAWSLPQIDAMLSSSGGSADLERRFAALLKAHYDDQSQREQIFRSLEAFDKSSSAGVVAQRWLKLAPESAFAHAALANHYKNAGWAERGTASVSNTPSEQLEKMGQLFAQAIPLYLKALKIEPRLSVACYELAGIGRQSSGELRQMATERCLSVDPDSYYVVYERIRSAQPNWGGSMEEMTSAVAYAAARTKNNPILGAVLGEAAGYPLTRLDPDSLPKEALTEVSRMAPSGTLMNYASNAYAQSGDYWSAFAYASQATRFWPRNARFRAERGWWLMQLGYYDWAAKDLGVALEEAPGNDFHLNAMAEAVYRSQGLRAARPYYKEAMKGDMRQTASLRYCESFVMEDPVPAEAKQCSAQLVAEFPSLGEGLALRARALYRAKDPGALEAIDSFLAQSYLIGDPEKRGVIDEATRWKEELSKSAKPGG</sequence>
<name>A0A0S2FCE1_LYSAN</name>
<evidence type="ECO:0000313" key="3">
    <source>
        <dbReference type="Proteomes" id="UP000060787"/>
    </source>
</evidence>
<dbReference type="PATRIC" id="fig|84531.8.peg.3103"/>
<reference evidence="2 3" key="1">
    <citation type="journal article" date="2015" name="BMC Genomics">
        <title>Comparative genomics and metabolic profiling of the genus Lysobacter.</title>
        <authorList>
            <person name="de Bruijn I."/>
            <person name="Cheng X."/>
            <person name="de Jager V."/>
            <person name="Exposito R.G."/>
            <person name="Watrous J."/>
            <person name="Patel N."/>
            <person name="Postma J."/>
            <person name="Dorrestein P.C."/>
            <person name="Kobayashi D."/>
            <person name="Raaijmakers J.M."/>
        </authorList>
    </citation>
    <scope>NUCLEOTIDE SEQUENCE [LARGE SCALE GENOMIC DNA]</scope>
    <source>
        <strain evidence="2 3">76</strain>
    </source>
</reference>
<feature type="chain" id="PRO_5006597454" evidence="1">
    <location>
        <begin position="25"/>
        <end position="511"/>
    </location>
</feature>
<organism evidence="2 3">
    <name type="scientific">Lysobacter antibioticus</name>
    <dbReference type="NCBI Taxonomy" id="84531"/>
    <lineage>
        <taxon>Bacteria</taxon>
        <taxon>Pseudomonadati</taxon>
        <taxon>Pseudomonadota</taxon>
        <taxon>Gammaproteobacteria</taxon>
        <taxon>Lysobacterales</taxon>
        <taxon>Lysobacteraceae</taxon>
        <taxon>Lysobacter</taxon>
    </lineage>
</organism>
<dbReference type="InterPro" id="IPR011990">
    <property type="entry name" value="TPR-like_helical_dom_sf"/>
</dbReference>
<dbReference type="Gene3D" id="1.25.40.10">
    <property type="entry name" value="Tetratricopeptide repeat domain"/>
    <property type="match status" value="2"/>
</dbReference>
<proteinExistence type="predicted"/>
<feature type="signal peptide" evidence="1">
    <location>
        <begin position="1"/>
        <end position="24"/>
    </location>
</feature>
<accession>A0A0S2FCE1</accession>
<gene>
    <name evidence="2" type="ORF">LA76x_3095</name>
</gene>
<keyword evidence="3" id="KW-1185">Reference proteome</keyword>
<protein>
    <submittedName>
        <fullName evidence="2">Tetratricopeptide repeat family protein</fullName>
    </submittedName>
</protein>
<evidence type="ECO:0000256" key="1">
    <source>
        <dbReference type="SAM" id="SignalP"/>
    </source>
</evidence>
<dbReference type="KEGG" id="lab:LA76x_3095"/>
<dbReference type="Proteomes" id="UP000060787">
    <property type="component" value="Chromosome"/>
</dbReference>
<evidence type="ECO:0000313" key="2">
    <source>
        <dbReference type="EMBL" id="ALN81223.1"/>
    </source>
</evidence>
<keyword evidence="1" id="KW-0732">Signal</keyword>
<dbReference type="SUPFAM" id="SSF48452">
    <property type="entry name" value="TPR-like"/>
    <property type="match status" value="2"/>
</dbReference>